<evidence type="ECO:0000313" key="3">
    <source>
        <dbReference type="Proteomes" id="UP001465153"/>
    </source>
</evidence>
<organism evidence="2 3">
    <name type="scientific">Sessilibacter corallicola</name>
    <dbReference type="NCBI Taxonomy" id="2904075"/>
    <lineage>
        <taxon>Bacteria</taxon>
        <taxon>Pseudomonadati</taxon>
        <taxon>Pseudomonadota</taxon>
        <taxon>Gammaproteobacteria</taxon>
        <taxon>Cellvibrionales</taxon>
        <taxon>Cellvibrionaceae</taxon>
        <taxon>Sessilibacter</taxon>
    </lineage>
</organism>
<keyword evidence="1" id="KW-0812">Transmembrane</keyword>
<proteinExistence type="predicted"/>
<accession>A0ABQ0A3W9</accession>
<name>A0ABQ0A3W9_9GAMM</name>
<keyword evidence="1" id="KW-0472">Membrane</keyword>
<keyword evidence="3" id="KW-1185">Reference proteome</keyword>
<protein>
    <submittedName>
        <fullName evidence="2">Uncharacterized protein</fullName>
    </submittedName>
</protein>
<evidence type="ECO:0000256" key="1">
    <source>
        <dbReference type="SAM" id="Phobius"/>
    </source>
</evidence>
<reference evidence="2 3" key="1">
    <citation type="submission" date="2024-04" db="EMBL/GenBank/DDBJ databases">
        <title>Draft genome sequence of Sessilibacter corallicola NBRC 116591.</title>
        <authorList>
            <person name="Miyakawa T."/>
            <person name="Kusuya Y."/>
            <person name="Miura T."/>
        </authorList>
    </citation>
    <scope>NUCLEOTIDE SEQUENCE [LARGE SCALE GENOMIC DNA]</scope>
    <source>
        <strain evidence="2 3">KU-00831-HH</strain>
    </source>
</reference>
<feature type="transmembrane region" description="Helical" evidence="1">
    <location>
        <begin position="52"/>
        <end position="73"/>
    </location>
</feature>
<comment type="caution">
    <text evidence="2">The sequence shown here is derived from an EMBL/GenBank/DDBJ whole genome shotgun (WGS) entry which is preliminary data.</text>
</comment>
<sequence>MEFLIKLEDPHTEDSRQLVQELYRDLKALGLPVDDPEIRKPQTTMITRGDPVTLGAIAAIAVGAGGALTVAMGKDGFLTQLAKVLEKYVDRNVEIDFSDDGNIKRIKGSAAEIRKIMDNQLTKMSDK</sequence>
<evidence type="ECO:0000313" key="2">
    <source>
        <dbReference type="EMBL" id="GAA6166338.1"/>
    </source>
</evidence>
<keyword evidence="1" id="KW-1133">Transmembrane helix</keyword>
<dbReference type="Proteomes" id="UP001465153">
    <property type="component" value="Unassembled WGS sequence"/>
</dbReference>
<gene>
    <name evidence="2" type="ORF">NBRC116591_01480</name>
</gene>
<dbReference type="EMBL" id="BAABWN010000001">
    <property type="protein sequence ID" value="GAA6166338.1"/>
    <property type="molecule type" value="Genomic_DNA"/>
</dbReference>
<dbReference type="RefSeq" id="WP_353301300.1">
    <property type="nucleotide sequence ID" value="NZ_BAABWN010000001.1"/>
</dbReference>